<dbReference type="EMBL" id="JABAIV010000001">
    <property type="protein sequence ID" value="NNG22412.1"/>
    <property type="molecule type" value="Genomic_DNA"/>
</dbReference>
<name>A0A7Y2JWQ1_9BURK</name>
<dbReference type="Pfam" id="PF01476">
    <property type="entry name" value="LysM"/>
    <property type="match status" value="1"/>
</dbReference>
<dbReference type="InterPro" id="IPR018392">
    <property type="entry name" value="LysM"/>
</dbReference>
<accession>A0A7Y2JWQ1</accession>
<feature type="domain" description="LysM" evidence="4">
    <location>
        <begin position="202"/>
        <end position="257"/>
    </location>
</feature>
<feature type="region of interest" description="Disordered" evidence="2">
    <location>
        <begin position="965"/>
        <end position="984"/>
    </location>
</feature>
<keyword evidence="3" id="KW-0732">Signal</keyword>
<evidence type="ECO:0000313" key="6">
    <source>
        <dbReference type="Proteomes" id="UP000533905"/>
    </source>
</evidence>
<feature type="region of interest" description="Disordered" evidence="2">
    <location>
        <begin position="147"/>
        <end position="205"/>
    </location>
</feature>
<evidence type="ECO:0000256" key="2">
    <source>
        <dbReference type="SAM" id="MobiDB-lite"/>
    </source>
</evidence>
<keyword evidence="6" id="KW-1185">Reference proteome</keyword>
<dbReference type="InterPro" id="IPR020011">
    <property type="entry name" value="FimV_C"/>
</dbReference>
<feature type="region of interest" description="Disordered" evidence="2">
    <location>
        <begin position="925"/>
        <end position="948"/>
    </location>
</feature>
<dbReference type="Gene3D" id="1.20.58.2200">
    <property type="match status" value="1"/>
</dbReference>
<sequence length="1045" mass="107629">MHLPHRPALTAFALKTVTAAVAGAVLLSPAASAAGLGKLTVLSALGQPLRAEIELTTTAGEDASSLAVKLASPEAFRAANIEFNPALLSLRFNVETRAGRQFIRLSSTQPLNEPFVDMLLELSWNNGRLVREYTFLLDPAELRATQPAQVAAETQRPAAAAAPAPAPVQPRAATPQPAAPSAQESRTAPPAPRAAPAVDAPSSYRVRQGDTLSKIATKLKPADISLDMMLVSLYRANPDAFIGNNMNRLKSGQILAVPDAGSLRGGGEGEANAVVVAHAADFNAYRNKLAGQVASAAPQRTPQASQSAAGKITAKVEERATAANESQDQLRLSKATQATAGAGGDTANAEDRIARERELALAQARVKELERNVSELETLMTVKSRTGSDTQNAAAGAAAGVAAGAAADKLAGTTPAPAVKPADKAAVKPKKKAKAEEKTLADTLMDNINLVAAGAAVLLLAAFGLSRRKKKKDNERILDAEPSVLGVPTKAAHSLFAEAGGQSVDTSNSVFNSSFAPSASQLDTNEVDPVAEADVYIAYGRDAQAEEILKEALRNQPERHPVRLKLLEIYAARKDLRAFETQAGELFGITRGQGDEWAQAAALGQGIDPTNPMYASATGAAPVAPAPSAQERDQQSLLSQQLEGAFRSGAPAAAFGAGAATGALAGGAAYAAMDHDATAVPVADAVAEGRADDNALDFDLGGLTFEPVSSSEPIAMGGPFSQEQDETAVPDLEFALDPVTPADITAAPAPASEEPFDLAFDMSFGEPEAPQAQAGHASMNAPGADVDMAGLAAEFDLPPLPAVNEDEVPMAGATFESAAAQDPLFDLDMMDFGLPATPAAPAAVAEATPFHEDVPAIIATPAQSGVADDPLFDLDTMDFGSPADFAPAALAPTPSPAPAHAAAEPFEFDAPPAAQAPQEEPLAFDTSFGADEDPFALPDMPMAGPAGEAALAPAAPSFDLTDIDLELPAPGQASPPDVALPEPGEALEPAAMSPEHMEMETKLDLAIAYQEIGDKEGARELLDEVIKGGSSEQVSKASAMRSLLA</sequence>
<dbReference type="CDD" id="cd00118">
    <property type="entry name" value="LysM"/>
    <property type="match status" value="1"/>
</dbReference>
<dbReference type="Pfam" id="PF25800">
    <property type="entry name" value="FimV_N"/>
    <property type="match status" value="1"/>
</dbReference>
<feature type="region of interest" description="Disordered" evidence="2">
    <location>
        <begin position="296"/>
        <end position="350"/>
    </location>
</feature>
<reference evidence="5 6" key="1">
    <citation type="submission" date="2020-04" db="EMBL/GenBank/DDBJ databases">
        <title>Massilia sp. nov., a cold adapted bacteria isolated from Arctic soil.</title>
        <authorList>
            <person name="Son J."/>
            <person name="Ka J.-O."/>
        </authorList>
    </citation>
    <scope>NUCLEOTIDE SEQUENCE [LARGE SCALE GENOMIC DNA]</scope>
    <source>
        <strain evidence="5 6">ML15P13</strain>
    </source>
</reference>
<evidence type="ECO:0000256" key="3">
    <source>
        <dbReference type="SAM" id="SignalP"/>
    </source>
</evidence>
<feature type="chain" id="PRO_5031425204" evidence="3">
    <location>
        <begin position="34"/>
        <end position="1045"/>
    </location>
</feature>
<dbReference type="NCBIfam" id="TIGR01167">
    <property type="entry name" value="LPXTG_anchor"/>
    <property type="match status" value="1"/>
</dbReference>
<evidence type="ECO:0000256" key="1">
    <source>
        <dbReference type="SAM" id="Coils"/>
    </source>
</evidence>
<evidence type="ECO:0000313" key="5">
    <source>
        <dbReference type="EMBL" id="NNG22412.1"/>
    </source>
</evidence>
<feature type="compositionally biased region" description="Polar residues" evidence="2">
    <location>
        <begin position="298"/>
        <end position="308"/>
    </location>
</feature>
<dbReference type="NCBIfam" id="TIGR03504">
    <property type="entry name" value="FimV_Cterm"/>
    <property type="match status" value="1"/>
</dbReference>
<keyword evidence="1" id="KW-0175">Coiled coil</keyword>
<comment type="caution">
    <text evidence="5">The sequence shown here is derived from an EMBL/GenBank/DDBJ whole genome shotgun (WGS) entry which is preliminary data.</text>
</comment>
<evidence type="ECO:0000259" key="4">
    <source>
        <dbReference type="PROSITE" id="PS51782"/>
    </source>
</evidence>
<feature type="compositionally biased region" description="Low complexity" evidence="2">
    <location>
        <begin position="148"/>
        <end position="185"/>
    </location>
</feature>
<dbReference type="InterPro" id="IPR038440">
    <property type="entry name" value="FimV_C_sf"/>
</dbReference>
<organism evidence="5 6">
    <name type="scientific">Telluria aromaticivorans</name>
    <dbReference type="NCBI Taxonomy" id="2725995"/>
    <lineage>
        <taxon>Bacteria</taxon>
        <taxon>Pseudomonadati</taxon>
        <taxon>Pseudomonadota</taxon>
        <taxon>Betaproteobacteria</taxon>
        <taxon>Burkholderiales</taxon>
        <taxon>Oxalobacteraceae</taxon>
        <taxon>Telluria group</taxon>
        <taxon>Telluria</taxon>
    </lineage>
</organism>
<dbReference type="RefSeq" id="WP_171081745.1">
    <property type="nucleotide sequence ID" value="NZ_JABAIV010000001.1"/>
</dbReference>
<proteinExistence type="predicted"/>
<dbReference type="InterPro" id="IPR036779">
    <property type="entry name" value="LysM_dom_sf"/>
</dbReference>
<dbReference type="PROSITE" id="PS51782">
    <property type="entry name" value="LYSM"/>
    <property type="match status" value="1"/>
</dbReference>
<protein>
    <submittedName>
        <fullName evidence="5">LysM peptidoglycan-binding domain-containing protein</fullName>
    </submittedName>
</protein>
<feature type="signal peptide" evidence="3">
    <location>
        <begin position="1"/>
        <end position="33"/>
    </location>
</feature>
<dbReference type="NCBIfam" id="TIGR03505">
    <property type="entry name" value="FimV_core"/>
    <property type="match status" value="1"/>
</dbReference>
<dbReference type="InterPro" id="IPR020012">
    <property type="entry name" value="LysM_FimV"/>
</dbReference>
<feature type="compositionally biased region" description="Low complexity" evidence="2">
    <location>
        <begin position="938"/>
        <end position="948"/>
    </location>
</feature>
<dbReference type="Gene3D" id="3.10.350.10">
    <property type="entry name" value="LysM domain"/>
    <property type="match status" value="1"/>
</dbReference>
<dbReference type="Proteomes" id="UP000533905">
    <property type="component" value="Unassembled WGS sequence"/>
</dbReference>
<feature type="coiled-coil region" evidence="1">
    <location>
        <begin position="352"/>
        <end position="386"/>
    </location>
</feature>
<gene>
    <name evidence="5" type="ORF">HGB41_05280</name>
</gene>
<dbReference type="InterPro" id="IPR057840">
    <property type="entry name" value="FimV_N"/>
</dbReference>
<dbReference type="AlphaFoldDB" id="A0A7Y2JWQ1"/>